<dbReference type="PANTHER" id="PTHR10434:SF11">
    <property type="entry name" value="1-ACYL-SN-GLYCEROL-3-PHOSPHATE ACYLTRANSFERASE"/>
    <property type="match status" value="1"/>
</dbReference>
<evidence type="ECO:0000256" key="1">
    <source>
        <dbReference type="ARBA" id="ARBA00005189"/>
    </source>
</evidence>
<gene>
    <name evidence="5" type="ORF">EWM59_08150</name>
</gene>
<sequence length="286" mass="32776">MLRVLRNFLPIPNNDPNPFFRYISYIDIFGIFERDPFGNWLILKRLIILIAGFPTYWRIAVANQLKVEGAEKIARLPNQNVYFISNHQTYFADVITFYHIFCSVKWGFGNRVIPVALFAPRARIFYVAASETMKEGWIPRIFSLAGAILVERSWRAKGENVKRELDTSAGTNVAKGLDFGWVVSFPQGTTSPYAPIRKGTAHIIKETNPIVVPVVIDGFRRAFNKTGLAYKKRNTELRVKFKDPIHFSPEATVDEITEVIKNIIEQDMPERIARWRGETSGTVKNH</sequence>
<evidence type="ECO:0000313" key="5">
    <source>
        <dbReference type="EMBL" id="RYU96171.1"/>
    </source>
</evidence>
<comment type="caution">
    <text evidence="5">The sequence shown here is derived from an EMBL/GenBank/DDBJ whole genome shotgun (WGS) entry which is preliminary data.</text>
</comment>
<comment type="pathway">
    <text evidence="1">Lipid metabolism.</text>
</comment>
<accession>A0A4Q5M1Q6</accession>
<dbReference type="Proteomes" id="UP000293162">
    <property type="component" value="Unassembled WGS sequence"/>
</dbReference>
<keyword evidence="2 5" id="KW-0808">Transferase</keyword>
<evidence type="ECO:0000256" key="3">
    <source>
        <dbReference type="ARBA" id="ARBA00023315"/>
    </source>
</evidence>
<keyword evidence="3 5" id="KW-0012">Acyltransferase</keyword>
<dbReference type="RefSeq" id="WP_130020462.1">
    <property type="nucleotide sequence ID" value="NZ_SEWF01000009.1"/>
</dbReference>
<dbReference type="SUPFAM" id="SSF69593">
    <property type="entry name" value="Glycerol-3-phosphate (1)-acyltransferase"/>
    <property type="match status" value="1"/>
</dbReference>
<dbReference type="SMART" id="SM00563">
    <property type="entry name" value="PlsC"/>
    <property type="match status" value="1"/>
</dbReference>
<dbReference type="CDD" id="cd07989">
    <property type="entry name" value="LPLAT_AGPAT-like"/>
    <property type="match status" value="1"/>
</dbReference>
<evidence type="ECO:0000259" key="4">
    <source>
        <dbReference type="SMART" id="SM00563"/>
    </source>
</evidence>
<organism evidence="5 6">
    <name type="scientific">Emticicia agri</name>
    <dbReference type="NCBI Taxonomy" id="2492393"/>
    <lineage>
        <taxon>Bacteria</taxon>
        <taxon>Pseudomonadati</taxon>
        <taxon>Bacteroidota</taxon>
        <taxon>Cytophagia</taxon>
        <taxon>Cytophagales</taxon>
        <taxon>Leadbetterellaceae</taxon>
        <taxon>Emticicia</taxon>
    </lineage>
</organism>
<reference evidence="5 6" key="1">
    <citation type="submission" date="2019-02" db="EMBL/GenBank/DDBJ databases">
        <title>Bacterial novel species Emticicia sp. 17J42-9 isolated from soil.</title>
        <authorList>
            <person name="Jung H.-Y."/>
        </authorList>
    </citation>
    <scope>NUCLEOTIDE SEQUENCE [LARGE SCALE GENOMIC DNA]</scope>
    <source>
        <strain evidence="5 6">17J42-9</strain>
    </source>
</reference>
<dbReference type="GO" id="GO:0003841">
    <property type="term" value="F:1-acylglycerol-3-phosphate O-acyltransferase activity"/>
    <property type="evidence" value="ECO:0007669"/>
    <property type="project" value="TreeGrafter"/>
</dbReference>
<dbReference type="OrthoDB" id="1450572at2"/>
<dbReference type="Pfam" id="PF01553">
    <property type="entry name" value="Acyltransferase"/>
    <property type="match status" value="1"/>
</dbReference>
<proteinExistence type="predicted"/>
<name>A0A4Q5M1Q6_9BACT</name>
<protein>
    <submittedName>
        <fullName evidence="5">1-acyl-sn-glycerol-3-phosphate acyltransferase</fullName>
    </submittedName>
</protein>
<dbReference type="InterPro" id="IPR002123">
    <property type="entry name" value="Plipid/glycerol_acylTrfase"/>
</dbReference>
<dbReference type="PANTHER" id="PTHR10434">
    <property type="entry name" value="1-ACYL-SN-GLYCEROL-3-PHOSPHATE ACYLTRANSFERASE"/>
    <property type="match status" value="1"/>
</dbReference>
<dbReference type="GO" id="GO:0006654">
    <property type="term" value="P:phosphatidic acid biosynthetic process"/>
    <property type="evidence" value="ECO:0007669"/>
    <property type="project" value="TreeGrafter"/>
</dbReference>
<evidence type="ECO:0000313" key="6">
    <source>
        <dbReference type="Proteomes" id="UP000293162"/>
    </source>
</evidence>
<keyword evidence="6" id="KW-1185">Reference proteome</keyword>
<dbReference type="AlphaFoldDB" id="A0A4Q5M1Q6"/>
<feature type="domain" description="Phospholipid/glycerol acyltransferase" evidence="4">
    <location>
        <begin position="81"/>
        <end position="219"/>
    </location>
</feature>
<evidence type="ECO:0000256" key="2">
    <source>
        <dbReference type="ARBA" id="ARBA00022679"/>
    </source>
</evidence>
<dbReference type="EMBL" id="SEWF01000009">
    <property type="protein sequence ID" value="RYU96171.1"/>
    <property type="molecule type" value="Genomic_DNA"/>
</dbReference>